<feature type="transmembrane region" description="Helical" evidence="1">
    <location>
        <begin position="120"/>
        <end position="142"/>
    </location>
</feature>
<evidence type="ECO:0008006" key="4">
    <source>
        <dbReference type="Google" id="ProtNLM"/>
    </source>
</evidence>
<name>A0A538SSF4_UNCEI</name>
<feature type="transmembrane region" description="Helical" evidence="1">
    <location>
        <begin position="208"/>
        <end position="233"/>
    </location>
</feature>
<feature type="transmembrane region" description="Helical" evidence="1">
    <location>
        <begin position="31"/>
        <end position="51"/>
    </location>
</feature>
<proteinExistence type="predicted"/>
<evidence type="ECO:0000313" key="3">
    <source>
        <dbReference type="Proteomes" id="UP000320184"/>
    </source>
</evidence>
<evidence type="ECO:0000313" key="2">
    <source>
        <dbReference type="EMBL" id="TMQ54309.1"/>
    </source>
</evidence>
<dbReference type="Proteomes" id="UP000320184">
    <property type="component" value="Unassembled WGS sequence"/>
</dbReference>
<protein>
    <recommendedName>
        <fullName evidence="4">DUF4013 domain-containing protein</fullName>
    </recommendedName>
</protein>
<organism evidence="2 3">
    <name type="scientific">Eiseniibacteriota bacterium</name>
    <dbReference type="NCBI Taxonomy" id="2212470"/>
    <lineage>
        <taxon>Bacteria</taxon>
        <taxon>Candidatus Eiseniibacteriota</taxon>
    </lineage>
</organism>
<evidence type="ECO:0000256" key="1">
    <source>
        <dbReference type="SAM" id="Phobius"/>
    </source>
</evidence>
<feature type="transmembrane region" description="Helical" evidence="1">
    <location>
        <begin position="60"/>
        <end position="82"/>
    </location>
</feature>
<keyword evidence="1" id="KW-0472">Membrane</keyword>
<dbReference type="AlphaFoldDB" id="A0A538SSF4"/>
<comment type="caution">
    <text evidence="2">The sequence shown here is derived from an EMBL/GenBank/DDBJ whole genome shotgun (WGS) entry which is preliminary data.</text>
</comment>
<dbReference type="EMBL" id="VBOT01000001">
    <property type="protein sequence ID" value="TMQ54309.1"/>
    <property type="molecule type" value="Genomic_DNA"/>
</dbReference>
<feature type="transmembrane region" description="Helical" evidence="1">
    <location>
        <begin position="176"/>
        <end position="202"/>
    </location>
</feature>
<gene>
    <name evidence="2" type="ORF">E6K73_00055</name>
</gene>
<sequence length="293" mass="31989">MTYDRRHHRLPISTRRAFALAFDLAVRRDPFQSLVVPLLLHAPWIGALALLPEDRTDRPVALLTAACLLGDFLVQLAVAAMLRLRARSVFNTPPGVRPAPAGECYAQGLRRVPWLFVTEALRNLSIIFGTFLFVVPAVFLGYRLSFATEAVVLNEPNTSEAFRRSFRLSEGRFERWVEMIVVSGALGLAAVFAGAALCVMAGRTNLNTVLWVAQLLTAAVTPIIQYAWTFFYLRLVEGDVESPGVEVEPAYAWAAGSSDPHGDSWRPAAGESEPLVLVESGTKPEQGGEGPAS</sequence>
<reference evidence="2 3" key="1">
    <citation type="journal article" date="2019" name="Nat. Microbiol.">
        <title>Mediterranean grassland soil C-N compound turnover is dependent on rainfall and depth, and is mediated by genomically divergent microorganisms.</title>
        <authorList>
            <person name="Diamond S."/>
            <person name="Andeer P.F."/>
            <person name="Li Z."/>
            <person name="Crits-Christoph A."/>
            <person name="Burstein D."/>
            <person name="Anantharaman K."/>
            <person name="Lane K.R."/>
            <person name="Thomas B.C."/>
            <person name="Pan C."/>
            <person name="Northen T.R."/>
            <person name="Banfield J.F."/>
        </authorList>
    </citation>
    <scope>NUCLEOTIDE SEQUENCE [LARGE SCALE GENOMIC DNA]</scope>
    <source>
        <strain evidence="2">WS_3</strain>
    </source>
</reference>
<keyword evidence="1" id="KW-0812">Transmembrane</keyword>
<accession>A0A538SSF4</accession>
<keyword evidence="1" id="KW-1133">Transmembrane helix</keyword>